<feature type="signal peptide" evidence="1">
    <location>
        <begin position="1"/>
        <end position="23"/>
    </location>
</feature>
<sequence>MRKLTLVLAAAGSALAIATPAAAQYYPQPYGNDRGYGNEYGYNRGYADAGGLHRRIENVLKSIDGIRPDMRRQIYSEAIGLDRALRMASRNGLNPWEAREFDQRIYQLEIRQGRSSWNRGGRYGGYDDRYYRDDRRDRRDRWDGDDD</sequence>
<accession>A0ABX6T251</accession>
<keyword evidence="3" id="KW-1185">Reference proteome</keyword>
<organism evidence="2 3">
    <name type="scientific">Sphingomonas daechungensis</name>
    <dbReference type="NCBI Taxonomy" id="1176646"/>
    <lineage>
        <taxon>Bacteria</taxon>
        <taxon>Pseudomonadati</taxon>
        <taxon>Pseudomonadota</taxon>
        <taxon>Alphaproteobacteria</taxon>
        <taxon>Sphingomonadales</taxon>
        <taxon>Sphingomonadaceae</taxon>
        <taxon>Sphingomonas</taxon>
    </lineage>
</organism>
<evidence type="ECO:0000256" key="1">
    <source>
        <dbReference type="SAM" id="SignalP"/>
    </source>
</evidence>
<evidence type="ECO:0000313" key="3">
    <source>
        <dbReference type="Proteomes" id="UP000516134"/>
    </source>
</evidence>
<dbReference type="RefSeq" id="WP_187714480.1">
    <property type="nucleotide sequence ID" value="NZ_BAABJC010000001.1"/>
</dbReference>
<evidence type="ECO:0000313" key="2">
    <source>
        <dbReference type="EMBL" id="QNP43050.1"/>
    </source>
</evidence>
<dbReference type="Proteomes" id="UP000516134">
    <property type="component" value="Chromosome"/>
</dbReference>
<name>A0ABX6T251_9SPHN</name>
<protein>
    <submittedName>
        <fullName evidence="2">Uncharacterized protein</fullName>
    </submittedName>
</protein>
<gene>
    <name evidence="2" type="ORF">H9L15_13925</name>
</gene>
<keyword evidence="1" id="KW-0732">Signal</keyword>
<feature type="chain" id="PRO_5046719505" evidence="1">
    <location>
        <begin position="24"/>
        <end position="147"/>
    </location>
</feature>
<dbReference type="EMBL" id="CP060780">
    <property type="protein sequence ID" value="QNP43050.1"/>
    <property type="molecule type" value="Genomic_DNA"/>
</dbReference>
<proteinExistence type="predicted"/>
<reference evidence="2 3" key="1">
    <citation type="submission" date="2020-08" db="EMBL/GenBank/DDBJ databases">
        <title>Genome sequence of Sphingomonas daechungensis KACC 18115T.</title>
        <authorList>
            <person name="Hyun D.-W."/>
            <person name="Bae J.-W."/>
        </authorList>
    </citation>
    <scope>NUCLEOTIDE SEQUENCE [LARGE SCALE GENOMIC DNA]</scope>
    <source>
        <strain evidence="2 3">KACC 18115</strain>
    </source>
</reference>